<feature type="transmembrane region" description="Helical" evidence="1">
    <location>
        <begin position="74"/>
        <end position="103"/>
    </location>
</feature>
<evidence type="ECO:0000313" key="3">
    <source>
        <dbReference type="EMBL" id="OGM90815.1"/>
    </source>
</evidence>
<comment type="caution">
    <text evidence="3">The sequence shown here is derived from an EMBL/GenBank/DDBJ whole genome shotgun (WGS) entry which is preliminary data.</text>
</comment>
<sequence length="169" mass="18034">MTAVLISSLVFLFVPFIAHAHCPLCTAGAVAAGGIAAWLGVGDLTVGIFIGAAALLLGWWLAKRIKKEYVPFQLVLASAFIFLTTILPTIPFMPAISFVYIPWFGEYGLVYTLNSFLLGSLLGAAVVLAAPFASRLLNRMRGDIAFPYQGMVVTLALLVAVAVLVEFVI</sequence>
<dbReference type="STRING" id="1802557.A3A20_01000"/>
<evidence type="ECO:0000256" key="2">
    <source>
        <dbReference type="SAM" id="SignalP"/>
    </source>
</evidence>
<feature type="transmembrane region" description="Helical" evidence="1">
    <location>
        <begin position="109"/>
        <end position="133"/>
    </location>
</feature>
<organism evidence="3 4">
    <name type="scientific">Candidatus Wolfebacteria bacterium RIFCSPLOWO2_01_FULL_45_19</name>
    <dbReference type="NCBI Taxonomy" id="1802557"/>
    <lineage>
        <taxon>Bacteria</taxon>
        <taxon>Candidatus Wolfeibacteriota</taxon>
    </lineage>
</organism>
<accession>A0A1F8DSL0</accession>
<evidence type="ECO:0000313" key="4">
    <source>
        <dbReference type="Proteomes" id="UP000178946"/>
    </source>
</evidence>
<keyword evidence="1" id="KW-1133">Transmembrane helix</keyword>
<feature type="transmembrane region" description="Helical" evidence="1">
    <location>
        <begin position="36"/>
        <end position="62"/>
    </location>
</feature>
<protein>
    <submittedName>
        <fullName evidence="3">Uncharacterized protein</fullName>
    </submittedName>
</protein>
<feature type="chain" id="PRO_5009535183" evidence="2">
    <location>
        <begin position="21"/>
        <end position="169"/>
    </location>
</feature>
<keyword evidence="1" id="KW-0472">Membrane</keyword>
<feature type="signal peptide" evidence="2">
    <location>
        <begin position="1"/>
        <end position="20"/>
    </location>
</feature>
<dbReference type="EMBL" id="MGIR01000007">
    <property type="protein sequence ID" value="OGM90815.1"/>
    <property type="molecule type" value="Genomic_DNA"/>
</dbReference>
<name>A0A1F8DSL0_9BACT</name>
<reference evidence="3 4" key="1">
    <citation type="journal article" date="2016" name="Nat. Commun.">
        <title>Thousands of microbial genomes shed light on interconnected biogeochemical processes in an aquifer system.</title>
        <authorList>
            <person name="Anantharaman K."/>
            <person name="Brown C.T."/>
            <person name="Hug L.A."/>
            <person name="Sharon I."/>
            <person name="Castelle C.J."/>
            <person name="Probst A.J."/>
            <person name="Thomas B.C."/>
            <person name="Singh A."/>
            <person name="Wilkins M.J."/>
            <person name="Karaoz U."/>
            <person name="Brodie E.L."/>
            <person name="Williams K.H."/>
            <person name="Hubbard S.S."/>
            <person name="Banfield J.F."/>
        </authorList>
    </citation>
    <scope>NUCLEOTIDE SEQUENCE [LARGE SCALE GENOMIC DNA]</scope>
</reference>
<keyword evidence="1" id="KW-0812">Transmembrane</keyword>
<evidence type="ECO:0000256" key="1">
    <source>
        <dbReference type="SAM" id="Phobius"/>
    </source>
</evidence>
<dbReference type="Proteomes" id="UP000178946">
    <property type="component" value="Unassembled WGS sequence"/>
</dbReference>
<dbReference type="AlphaFoldDB" id="A0A1F8DSL0"/>
<feature type="transmembrane region" description="Helical" evidence="1">
    <location>
        <begin position="145"/>
        <end position="165"/>
    </location>
</feature>
<keyword evidence="2" id="KW-0732">Signal</keyword>
<gene>
    <name evidence="3" type="ORF">A3A20_01000</name>
</gene>
<proteinExistence type="predicted"/>